<gene>
    <name evidence="2" type="ORF">O181_016163</name>
</gene>
<dbReference type="EMBL" id="AVOT02004470">
    <property type="protein sequence ID" value="MBW0476448.1"/>
    <property type="molecule type" value="Genomic_DNA"/>
</dbReference>
<dbReference type="Pfam" id="PF07727">
    <property type="entry name" value="RVT_2"/>
    <property type="match status" value="1"/>
</dbReference>
<reference evidence="2" key="1">
    <citation type="submission" date="2021-03" db="EMBL/GenBank/DDBJ databases">
        <title>Draft genome sequence of rust myrtle Austropuccinia psidii MF-1, a brazilian biotype.</title>
        <authorList>
            <person name="Quecine M.C."/>
            <person name="Pachon D.M.R."/>
            <person name="Bonatelli M.L."/>
            <person name="Correr F.H."/>
            <person name="Franceschini L.M."/>
            <person name="Leite T.F."/>
            <person name="Margarido G.R.A."/>
            <person name="Almeida C.A."/>
            <person name="Ferrarezi J.A."/>
            <person name="Labate C.A."/>
        </authorList>
    </citation>
    <scope>NUCLEOTIDE SEQUENCE</scope>
    <source>
        <strain evidence="2">MF-1</strain>
    </source>
</reference>
<evidence type="ECO:0000313" key="2">
    <source>
        <dbReference type="EMBL" id="MBW0476448.1"/>
    </source>
</evidence>
<feature type="domain" description="Reverse transcriptase Ty1/copia-type" evidence="1">
    <location>
        <begin position="76"/>
        <end position="164"/>
    </location>
</feature>
<dbReference type="OrthoDB" id="2981830at2759"/>
<dbReference type="AlphaFoldDB" id="A0A9Q3C3U1"/>
<dbReference type="Proteomes" id="UP000765509">
    <property type="component" value="Unassembled WGS sequence"/>
</dbReference>
<dbReference type="InterPro" id="IPR013103">
    <property type="entry name" value="RVT_2"/>
</dbReference>
<evidence type="ECO:0000259" key="1">
    <source>
        <dbReference type="Pfam" id="PF07727"/>
    </source>
</evidence>
<keyword evidence="3" id="KW-1185">Reference proteome</keyword>
<organism evidence="2 3">
    <name type="scientific">Austropuccinia psidii MF-1</name>
    <dbReference type="NCBI Taxonomy" id="1389203"/>
    <lineage>
        <taxon>Eukaryota</taxon>
        <taxon>Fungi</taxon>
        <taxon>Dikarya</taxon>
        <taxon>Basidiomycota</taxon>
        <taxon>Pucciniomycotina</taxon>
        <taxon>Pucciniomycetes</taxon>
        <taxon>Pucciniales</taxon>
        <taxon>Sphaerophragmiaceae</taxon>
        <taxon>Austropuccinia</taxon>
    </lineage>
</organism>
<evidence type="ECO:0000313" key="3">
    <source>
        <dbReference type="Proteomes" id="UP000765509"/>
    </source>
</evidence>
<protein>
    <recommendedName>
        <fullName evidence="1">Reverse transcriptase Ty1/copia-type domain-containing protein</fullName>
    </recommendedName>
</protein>
<comment type="caution">
    <text evidence="2">The sequence shown here is derived from an EMBL/GenBank/DDBJ whole genome shotgun (WGS) entry which is preliminary data.</text>
</comment>
<accession>A0A9Q3C3U1</accession>
<name>A0A9Q3C3U1_9BASI</name>
<proteinExistence type="predicted"/>
<sequence>MQVANLMEKTMFKEINRQDLVIASLSSSHDMPTTMPTCHKEALQSKEAEKWQKAIAEEVKSMRNKDVFKKVSLSQVLKCTKREDILSTRWVFFQETSNFTFQRKTCGMGFRQVQGINFDEAFAALNLLLEILCKHRWPHKTFDMKVAFLYSYIDMPVYVWPPKGP</sequence>